<evidence type="ECO:0000313" key="2">
    <source>
        <dbReference type="EMBL" id="TFK24347.1"/>
    </source>
</evidence>
<dbReference type="Proteomes" id="UP000307440">
    <property type="component" value="Unassembled WGS sequence"/>
</dbReference>
<feature type="region of interest" description="Disordered" evidence="1">
    <location>
        <begin position="1"/>
        <end position="39"/>
    </location>
</feature>
<dbReference type="STRING" id="230819.A0A5C3KVI2"/>
<evidence type="ECO:0008006" key="4">
    <source>
        <dbReference type="Google" id="ProtNLM"/>
    </source>
</evidence>
<reference evidence="2 3" key="1">
    <citation type="journal article" date="2019" name="Nat. Ecol. Evol.">
        <title>Megaphylogeny resolves global patterns of mushroom evolution.</title>
        <authorList>
            <person name="Varga T."/>
            <person name="Krizsan K."/>
            <person name="Foldi C."/>
            <person name="Dima B."/>
            <person name="Sanchez-Garcia M."/>
            <person name="Sanchez-Ramirez S."/>
            <person name="Szollosi G.J."/>
            <person name="Szarkandi J.G."/>
            <person name="Papp V."/>
            <person name="Albert L."/>
            <person name="Andreopoulos W."/>
            <person name="Angelini C."/>
            <person name="Antonin V."/>
            <person name="Barry K.W."/>
            <person name="Bougher N.L."/>
            <person name="Buchanan P."/>
            <person name="Buyck B."/>
            <person name="Bense V."/>
            <person name="Catcheside P."/>
            <person name="Chovatia M."/>
            <person name="Cooper J."/>
            <person name="Damon W."/>
            <person name="Desjardin D."/>
            <person name="Finy P."/>
            <person name="Geml J."/>
            <person name="Haridas S."/>
            <person name="Hughes K."/>
            <person name="Justo A."/>
            <person name="Karasinski D."/>
            <person name="Kautmanova I."/>
            <person name="Kiss B."/>
            <person name="Kocsube S."/>
            <person name="Kotiranta H."/>
            <person name="LaButti K.M."/>
            <person name="Lechner B.E."/>
            <person name="Liimatainen K."/>
            <person name="Lipzen A."/>
            <person name="Lukacs Z."/>
            <person name="Mihaltcheva S."/>
            <person name="Morgado L.N."/>
            <person name="Niskanen T."/>
            <person name="Noordeloos M.E."/>
            <person name="Ohm R.A."/>
            <person name="Ortiz-Santana B."/>
            <person name="Ovrebo C."/>
            <person name="Racz N."/>
            <person name="Riley R."/>
            <person name="Savchenko A."/>
            <person name="Shiryaev A."/>
            <person name="Soop K."/>
            <person name="Spirin V."/>
            <person name="Szebenyi C."/>
            <person name="Tomsovsky M."/>
            <person name="Tulloss R.E."/>
            <person name="Uehling J."/>
            <person name="Grigoriev I.V."/>
            <person name="Vagvolgyi C."/>
            <person name="Papp T."/>
            <person name="Martin F.M."/>
            <person name="Miettinen O."/>
            <person name="Hibbett D.S."/>
            <person name="Nagy L.G."/>
        </authorList>
    </citation>
    <scope>NUCLEOTIDE SEQUENCE [LARGE SCALE GENOMIC DNA]</scope>
    <source>
        <strain evidence="2 3">CBS 121175</strain>
    </source>
</reference>
<feature type="compositionally biased region" description="Polar residues" evidence="1">
    <location>
        <begin position="1"/>
        <end position="10"/>
    </location>
</feature>
<sequence>MSIASGNVPATHSVTVSPSPNSTSLSKSTPSSATTDKSTTLAAAPTHAWGGWEGLIRSDFWFPDGNIVLLAGSAAFRVHKGQLERQSEVFRDLFMVPQPISCAASAGGEGVGGGGCSNSSSNTNTPHLIDGCPWVELHDRPSDVFYFLSAIYDGLYFTSPRSNDFPKLSAVLRLSTKYLVPSLHALCLARLQLDWPSTLAGWDARELAAVDDKGRYMPRETCCHPLLLMELAVELGLDGSCVSGGSRNETSSSVPSSATTSETATGAKDGGSGAAEPVDGVDAMDYSGDFLKAAFYDLCRYGPSKIMSGTSVGALALDVAAGSVGGGSVASDAASAYGMTRVKARDIVKERSVTLNRDMLIRTFKGREAAQKYISEFVEKELEGREPARDCLWRSHYYASGQTGNKCIESFYFIVLNILRSVGGIACGRDADPLYTLLQAKGMLNRRDFRYSGTAATAMHAQNGGGGGVGAGAGTGGGGGGNANDGTDITDGDGEGIALQICCACKRDFEKSVNRAREEVWSRLGGWFGLE</sequence>
<dbReference type="EMBL" id="ML210202">
    <property type="protein sequence ID" value="TFK24347.1"/>
    <property type="molecule type" value="Genomic_DNA"/>
</dbReference>
<dbReference type="SUPFAM" id="SSF54695">
    <property type="entry name" value="POZ domain"/>
    <property type="match status" value="1"/>
</dbReference>
<dbReference type="OrthoDB" id="3220652at2759"/>
<name>A0A5C3KVI2_COPMA</name>
<evidence type="ECO:0000313" key="3">
    <source>
        <dbReference type="Proteomes" id="UP000307440"/>
    </source>
</evidence>
<organism evidence="2 3">
    <name type="scientific">Coprinopsis marcescibilis</name>
    <name type="common">Agaric fungus</name>
    <name type="synonym">Psathyrella marcescibilis</name>
    <dbReference type="NCBI Taxonomy" id="230819"/>
    <lineage>
        <taxon>Eukaryota</taxon>
        <taxon>Fungi</taxon>
        <taxon>Dikarya</taxon>
        <taxon>Basidiomycota</taxon>
        <taxon>Agaricomycotina</taxon>
        <taxon>Agaricomycetes</taxon>
        <taxon>Agaricomycetidae</taxon>
        <taxon>Agaricales</taxon>
        <taxon>Agaricineae</taxon>
        <taxon>Psathyrellaceae</taxon>
        <taxon>Coprinopsis</taxon>
    </lineage>
</organism>
<keyword evidence="3" id="KW-1185">Reference proteome</keyword>
<proteinExistence type="predicted"/>
<dbReference type="AlphaFoldDB" id="A0A5C3KVI2"/>
<feature type="compositionally biased region" description="Low complexity" evidence="1">
    <location>
        <begin position="249"/>
        <end position="265"/>
    </location>
</feature>
<accession>A0A5C3KVI2</accession>
<gene>
    <name evidence="2" type="ORF">FA15DRAFT_619505</name>
</gene>
<protein>
    <recommendedName>
        <fullName evidence="4">BTB domain-containing protein</fullName>
    </recommendedName>
</protein>
<evidence type="ECO:0000256" key="1">
    <source>
        <dbReference type="SAM" id="MobiDB-lite"/>
    </source>
</evidence>
<dbReference type="Gene3D" id="3.30.710.10">
    <property type="entry name" value="Potassium Channel Kv1.1, Chain A"/>
    <property type="match status" value="1"/>
</dbReference>
<dbReference type="InterPro" id="IPR011333">
    <property type="entry name" value="SKP1/BTB/POZ_sf"/>
</dbReference>
<feature type="region of interest" description="Disordered" evidence="1">
    <location>
        <begin position="246"/>
        <end position="274"/>
    </location>
</feature>
<feature type="compositionally biased region" description="Low complexity" evidence="1">
    <location>
        <begin position="11"/>
        <end position="35"/>
    </location>
</feature>